<feature type="compositionally biased region" description="Low complexity" evidence="1">
    <location>
        <begin position="232"/>
        <end position="276"/>
    </location>
</feature>
<evidence type="ECO:0000256" key="1">
    <source>
        <dbReference type="SAM" id="MobiDB-lite"/>
    </source>
</evidence>
<feature type="compositionally biased region" description="Basic and acidic residues" evidence="1">
    <location>
        <begin position="295"/>
        <end position="304"/>
    </location>
</feature>
<feature type="region of interest" description="Disordered" evidence="1">
    <location>
        <begin position="100"/>
        <end position="198"/>
    </location>
</feature>
<evidence type="ECO:0000313" key="3">
    <source>
        <dbReference type="Proteomes" id="UP000738359"/>
    </source>
</evidence>
<dbReference type="OrthoDB" id="10662384at2759"/>
<dbReference type="AlphaFoldDB" id="A0A9P6ITM6"/>
<feature type="compositionally biased region" description="Low complexity" evidence="1">
    <location>
        <begin position="160"/>
        <end position="176"/>
    </location>
</feature>
<gene>
    <name evidence="2" type="ORF">BGZ70_002668</name>
</gene>
<feature type="compositionally biased region" description="Basic and acidic residues" evidence="1">
    <location>
        <begin position="71"/>
        <end position="80"/>
    </location>
</feature>
<feature type="region of interest" description="Disordered" evidence="1">
    <location>
        <begin position="34"/>
        <end position="86"/>
    </location>
</feature>
<feature type="compositionally biased region" description="Polar residues" evidence="1">
    <location>
        <begin position="45"/>
        <end position="56"/>
    </location>
</feature>
<accession>A0A9P6ITM6</accession>
<reference evidence="2" key="1">
    <citation type="journal article" date="2020" name="Fungal Divers.">
        <title>Resolving the Mortierellaceae phylogeny through synthesis of multi-gene phylogenetics and phylogenomics.</title>
        <authorList>
            <person name="Vandepol N."/>
            <person name="Liber J."/>
            <person name="Desiro A."/>
            <person name="Na H."/>
            <person name="Kennedy M."/>
            <person name="Barry K."/>
            <person name="Grigoriev I.V."/>
            <person name="Miller A.N."/>
            <person name="O'Donnell K."/>
            <person name="Stajich J.E."/>
            <person name="Bonito G."/>
        </authorList>
    </citation>
    <scope>NUCLEOTIDE SEQUENCE</scope>
    <source>
        <strain evidence="2">CK1249</strain>
    </source>
</reference>
<feature type="region of interest" description="Disordered" evidence="1">
    <location>
        <begin position="214"/>
        <end position="316"/>
    </location>
</feature>
<sequence length="316" mass="33084">MSSSLSHIGIAGILEGNPRSSSGAVAGNLASLFSSDRRNKKGHNRSGSNGALQQGSKENDPASRGNNGTDAVKDHGRKNSGDSLMSLRMKKDLLLKKISSNSSNDEDQEPGSGHGTTSRGSSLSGFLGHRRKGSLTVGSSNTSNNNNSKASSSQGQELMQRSSPSQQDLSDRQQSSWGQEPLQRGLERSKLSTLSSSQAKREVDLYPLGRPFETTRDFSQLPPTAPVNGFLSPAPGTPTATTTAGATSSARPSLSPSGSSGASSLASSSSSSSRSAFLQQKSQAALGATKAWVKRSLEDRRASEEDPLLTGKMRMD</sequence>
<protein>
    <submittedName>
        <fullName evidence="2">Uncharacterized protein</fullName>
    </submittedName>
</protein>
<organism evidence="2 3">
    <name type="scientific">Mortierella alpina</name>
    <name type="common">Oleaginous fungus</name>
    <name type="synonym">Mortierella renispora</name>
    <dbReference type="NCBI Taxonomy" id="64518"/>
    <lineage>
        <taxon>Eukaryota</taxon>
        <taxon>Fungi</taxon>
        <taxon>Fungi incertae sedis</taxon>
        <taxon>Mucoromycota</taxon>
        <taxon>Mortierellomycotina</taxon>
        <taxon>Mortierellomycetes</taxon>
        <taxon>Mortierellales</taxon>
        <taxon>Mortierellaceae</taxon>
        <taxon>Mortierella</taxon>
    </lineage>
</organism>
<keyword evidence="3" id="KW-1185">Reference proteome</keyword>
<dbReference type="EMBL" id="JAAAHY010001664">
    <property type="protein sequence ID" value="KAF9947468.1"/>
    <property type="molecule type" value="Genomic_DNA"/>
</dbReference>
<feature type="compositionally biased region" description="Low complexity" evidence="1">
    <location>
        <begin position="139"/>
        <end position="153"/>
    </location>
</feature>
<comment type="caution">
    <text evidence="2">The sequence shown here is derived from an EMBL/GenBank/DDBJ whole genome shotgun (WGS) entry which is preliminary data.</text>
</comment>
<feature type="compositionally biased region" description="Low complexity" evidence="1">
    <location>
        <begin position="115"/>
        <end position="127"/>
    </location>
</feature>
<proteinExistence type="predicted"/>
<dbReference type="Proteomes" id="UP000738359">
    <property type="component" value="Unassembled WGS sequence"/>
</dbReference>
<name>A0A9P6ITM6_MORAP</name>
<evidence type="ECO:0000313" key="2">
    <source>
        <dbReference type="EMBL" id="KAF9947468.1"/>
    </source>
</evidence>